<sequence length="212" mass="24204">MTHQHNRTCAACRQRPAWAARWICVPCYLALREDLHGLVGDYRWLGECMVLLPPSWRTSSIRAFRTETPIPFDARMSLQRDRITETLAYWARMVVEAKRPRPWPPHDVTVEATAPWLTTQLGWIVRQEAAGDFDREIRGLRVDTDRVAPRELEWRSLPLPCPRCGQLALSHNGGLVACRRGGCGHAMTLGEYHQLEDEIAAALAERRQAQDA</sequence>
<protein>
    <submittedName>
        <fullName evidence="1">Uncharacterized protein</fullName>
    </submittedName>
</protein>
<dbReference type="AlphaFoldDB" id="A0A8J8BB03"/>
<dbReference type="Proteomes" id="UP000677913">
    <property type="component" value="Unassembled WGS sequence"/>
</dbReference>
<reference evidence="1" key="1">
    <citation type="submission" date="2021-04" db="EMBL/GenBank/DDBJ databases">
        <title>Genome based classification of Actinospica acidithermotolerans sp. nov., an actinobacterium isolated from an Indonesian hot spring.</title>
        <authorList>
            <person name="Kusuma A.B."/>
            <person name="Putra K.E."/>
            <person name="Nafisah S."/>
            <person name="Loh J."/>
            <person name="Nouioui I."/>
            <person name="Goodfellow M."/>
        </authorList>
    </citation>
    <scope>NUCLEOTIDE SEQUENCE</scope>
    <source>
        <strain evidence="1">DSM 45618</strain>
    </source>
</reference>
<gene>
    <name evidence="1" type="ORF">KGA66_06060</name>
</gene>
<keyword evidence="2" id="KW-1185">Reference proteome</keyword>
<dbReference type="RefSeq" id="WP_211465441.1">
    <property type="nucleotide sequence ID" value="NZ_JAGSXH010000013.1"/>
</dbReference>
<proteinExistence type="predicted"/>
<accession>A0A8J8BB03</accession>
<evidence type="ECO:0000313" key="2">
    <source>
        <dbReference type="Proteomes" id="UP000677913"/>
    </source>
</evidence>
<evidence type="ECO:0000313" key="1">
    <source>
        <dbReference type="EMBL" id="MBS2962603.1"/>
    </source>
</evidence>
<comment type="caution">
    <text evidence="1">The sequence shown here is derived from an EMBL/GenBank/DDBJ whole genome shotgun (WGS) entry which is preliminary data.</text>
</comment>
<dbReference type="EMBL" id="JAGSXH010000013">
    <property type="protein sequence ID" value="MBS2962603.1"/>
    <property type="molecule type" value="Genomic_DNA"/>
</dbReference>
<organism evidence="1 2">
    <name type="scientific">Actinocrinis puniceicyclus</name>
    <dbReference type="NCBI Taxonomy" id="977794"/>
    <lineage>
        <taxon>Bacteria</taxon>
        <taxon>Bacillati</taxon>
        <taxon>Actinomycetota</taxon>
        <taxon>Actinomycetes</taxon>
        <taxon>Catenulisporales</taxon>
        <taxon>Actinospicaceae</taxon>
        <taxon>Actinocrinis</taxon>
    </lineage>
</organism>
<name>A0A8J8BB03_9ACTN</name>